<dbReference type="Pfam" id="PF14707">
    <property type="entry name" value="Sulfatase_C"/>
    <property type="match status" value="2"/>
</dbReference>
<evidence type="ECO:0000256" key="4">
    <source>
        <dbReference type="ARBA" id="ARBA00022801"/>
    </source>
</evidence>
<comment type="caution">
    <text evidence="9">The sequence shown here is derived from an EMBL/GenBank/DDBJ whole genome shotgun (WGS) entry which is preliminary data.</text>
</comment>
<dbReference type="SUPFAM" id="SSF53649">
    <property type="entry name" value="Alkaline phosphatase-like"/>
    <property type="match status" value="3"/>
</dbReference>
<keyword evidence="6" id="KW-0812">Transmembrane</keyword>
<accession>A0A2B4S455</accession>
<evidence type="ECO:0000256" key="3">
    <source>
        <dbReference type="ARBA" id="ARBA00022723"/>
    </source>
</evidence>
<dbReference type="Pfam" id="PF00884">
    <property type="entry name" value="Sulfatase"/>
    <property type="match status" value="4"/>
</dbReference>
<keyword evidence="3" id="KW-0479">Metal-binding</keyword>
<evidence type="ECO:0000256" key="6">
    <source>
        <dbReference type="SAM" id="Phobius"/>
    </source>
</evidence>
<dbReference type="InterPro" id="IPR024607">
    <property type="entry name" value="Sulfatase_CS"/>
</dbReference>
<dbReference type="PANTHER" id="PTHR42693:SF49">
    <property type="entry name" value="SULFATASE N-TERMINAL DOMAIN-CONTAINING PROTEIN"/>
    <property type="match status" value="1"/>
</dbReference>
<evidence type="ECO:0000313" key="9">
    <source>
        <dbReference type="EMBL" id="PFX25474.1"/>
    </source>
</evidence>
<feature type="chain" id="PRO_5012337830" evidence="7">
    <location>
        <begin position="19"/>
        <end position="1361"/>
    </location>
</feature>
<protein>
    <submittedName>
        <fullName evidence="9">Steryl-sulfatase</fullName>
    </submittedName>
</protein>
<evidence type="ECO:0000259" key="8">
    <source>
        <dbReference type="Pfam" id="PF00884"/>
    </source>
</evidence>
<dbReference type="Gene3D" id="3.40.720.10">
    <property type="entry name" value="Alkaline Phosphatase, subunit A"/>
    <property type="match status" value="4"/>
</dbReference>
<evidence type="ECO:0000256" key="1">
    <source>
        <dbReference type="ARBA" id="ARBA00001913"/>
    </source>
</evidence>
<dbReference type="Gene3D" id="3.30.1120.10">
    <property type="match status" value="2"/>
</dbReference>
<comment type="similarity">
    <text evidence="2">Belongs to the sulfatase family.</text>
</comment>
<dbReference type="PANTHER" id="PTHR42693">
    <property type="entry name" value="ARYLSULFATASE FAMILY MEMBER"/>
    <property type="match status" value="1"/>
</dbReference>
<dbReference type="PROSITE" id="PS00149">
    <property type="entry name" value="SULFATASE_2"/>
    <property type="match status" value="1"/>
</dbReference>
<dbReference type="InterPro" id="IPR050738">
    <property type="entry name" value="Sulfatase"/>
</dbReference>
<reference evidence="10" key="1">
    <citation type="journal article" date="2017" name="bioRxiv">
        <title>Comparative analysis of the genomes of Stylophora pistillata and Acropora digitifera provides evidence for extensive differences between species of corals.</title>
        <authorList>
            <person name="Voolstra C.R."/>
            <person name="Li Y."/>
            <person name="Liew Y.J."/>
            <person name="Baumgarten S."/>
            <person name="Zoccola D."/>
            <person name="Flot J.-F."/>
            <person name="Tambutte S."/>
            <person name="Allemand D."/>
            <person name="Aranda M."/>
        </authorList>
    </citation>
    <scope>NUCLEOTIDE SEQUENCE [LARGE SCALE GENOMIC DNA]</scope>
</reference>
<proteinExistence type="inferred from homology"/>
<dbReference type="FunFam" id="3.30.1120.10:FF:000001">
    <property type="entry name" value="Arylsulfatase E"/>
    <property type="match status" value="2"/>
</dbReference>
<keyword evidence="10" id="KW-1185">Reference proteome</keyword>
<dbReference type="InterPro" id="IPR000917">
    <property type="entry name" value="Sulfatase_N"/>
</dbReference>
<keyword evidence="7" id="KW-0732">Signal</keyword>
<evidence type="ECO:0000256" key="5">
    <source>
        <dbReference type="ARBA" id="ARBA00022837"/>
    </source>
</evidence>
<feature type="transmembrane region" description="Helical" evidence="6">
    <location>
        <begin position="279"/>
        <end position="304"/>
    </location>
</feature>
<feature type="transmembrane region" description="Helical" evidence="6">
    <location>
        <begin position="741"/>
        <end position="759"/>
    </location>
</feature>
<organism evidence="9 10">
    <name type="scientific">Stylophora pistillata</name>
    <name type="common">Smooth cauliflower coral</name>
    <dbReference type="NCBI Taxonomy" id="50429"/>
    <lineage>
        <taxon>Eukaryota</taxon>
        <taxon>Metazoa</taxon>
        <taxon>Cnidaria</taxon>
        <taxon>Anthozoa</taxon>
        <taxon>Hexacorallia</taxon>
        <taxon>Scleractinia</taxon>
        <taxon>Astrocoeniina</taxon>
        <taxon>Pocilloporidae</taxon>
        <taxon>Stylophora</taxon>
    </lineage>
</organism>
<feature type="transmembrane region" description="Helical" evidence="6">
    <location>
        <begin position="255"/>
        <end position="272"/>
    </location>
</feature>
<dbReference type="GO" id="GO:0046872">
    <property type="term" value="F:metal ion binding"/>
    <property type="evidence" value="ECO:0007669"/>
    <property type="project" value="UniProtKB-KW"/>
</dbReference>
<feature type="domain" description="Sulfatase N-terminal" evidence="8">
    <location>
        <begin position="1101"/>
        <end position="1359"/>
    </location>
</feature>
<keyword evidence="5" id="KW-0106">Calcium</keyword>
<keyword evidence="6" id="KW-1133">Transmembrane helix</keyword>
<dbReference type="GO" id="GO:0012505">
    <property type="term" value="C:endomembrane system"/>
    <property type="evidence" value="ECO:0007669"/>
    <property type="project" value="UniProtKB-ARBA"/>
</dbReference>
<sequence length="1361" mass="150471">MWSSWLKFIFLFVIFSEAFEKPNVLVFLVDDLGIADLGCFGNDTIKTPNIDRLAEQGARLRHDVTPDSICTPNRAAFLTGRYPIRSGLASDQGQIRVFIFAASSGGLPPNETTFAEIASAAGYKTANHIANSDRYLPNCELAIIFQMLGLTCFGIPTRLEKHGSSALPLVMIVVKQGKEGGRGRGDVDGELRLNSGMIGKWHLGLHSSTSSDFHYHPLRQGFHYYYGLPLTNLRDRGLGSFVIELVIPGFRPTNILIAAAIIGVTLHICYLNSLISKSVFLALLTITVFICFAFSAGLIIFSGFNCFLMKNFEVVEQPIVLENLTAWFTNEAVDFIRKNKDNPFLLFVSFAKVHTALFTTKPFANHSDHGRYGDNVEEMDWSIGQIMASVEKLGKGQCWDGGVRMPTIASWPGHIPAGISINQLTSSMDLLPTVAKLTGGNLPQDRVIDGRDLLPLLTNQTQESSHEFVFHYCGNLVHAVRYRPKDSDTVWKAHFMTAKWSEGTEMCSSHGICGCHGHLVELQNPPLLYDMTHDPAESSPLASDSPDYMGVMAKIYPALKTHMTGIHNVPAQLGVASAKPNIVIFVVDDLGISDLGCFGNDTIKTPNIDRLAEQGARLQHDVTPDAICTPNRAALLTGRYPIRSGLASDEGQDRVFLHTAASGGLPQNETTFAEIASAAGYKTGIVGKWHLGLHKSSKTDFHFHPLKQGFDFFYGLPLTNLRTCEPGQYLINIVYPALKPFNVLASGVAIGVTLYILYLAGVLNKIAFLSLLTLVILITSAQAGWLSILSRLTCIVLKNYELVEQPVLLENLTARFTDEAVDFIPKNKDSAVLLYMSFAKVHTALFTTKPFVNHSVHGRYGDNVEEMDWGVGQVMTAVEELGLRENTFVYFTSDNGPYIEEISDAGKGQCWDGGVRMPTIASWPGHIPAGISIDQLTSSMDLFPTVAKLTGGDLPQDRVIDGKDLLPLMTNKTQESSHEFVFHYCGNLVHAVRYHPKNSATVWKAHFMTAKWSEGTESCRGRGICWCHGDFVKVHDPPLLFDVTDDPAESSPIAPNSPEYKEAMKYIPPALTQHKDSIESVPEQLVWSKNRVHPSLQMCWMIGKWHLGLHSSSNSDFHFYPLKQGFHYFYGLPSSNNNFCLFGGKHPKSFSYQGLTPTKIVIPTSVVAISLFIGNLTGWLSKRTCVLLLTTIVLLSLSISRYDTMITRFNCFVMKNYKVVEQPVILENLTARFTDEAVNFIRANQGSPFLLYMSFAKVHTLMFSTPAFVNHSVHGRYGDNVEEMDWGVGQIMAAVEELGLKENTFVYFTSDNGPHLEEISNTGEYHGGWSRIFQGGKGQCWDGGVRMPTIASWPGHIPAGI</sequence>
<evidence type="ECO:0000313" key="10">
    <source>
        <dbReference type="Proteomes" id="UP000225706"/>
    </source>
</evidence>
<feature type="domain" description="Sulfatase N-terminal" evidence="8">
    <location>
        <begin position="194"/>
        <end position="395"/>
    </location>
</feature>
<dbReference type="Gene3D" id="1.10.287.550">
    <property type="entry name" value="Helix hairpin bin"/>
    <property type="match status" value="1"/>
</dbReference>
<feature type="domain" description="Sulfatase N-terminal" evidence="8">
    <location>
        <begin position="580"/>
        <end position="951"/>
    </location>
</feature>
<dbReference type="GO" id="GO:0005737">
    <property type="term" value="C:cytoplasm"/>
    <property type="evidence" value="ECO:0007669"/>
    <property type="project" value="UniProtKB-ARBA"/>
</dbReference>
<gene>
    <name evidence="9" type="primary">STS</name>
    <name evidence="9" type="ORF">AWC38_SpisGene9874</name>
</gene>
<feature type="signal peptide" evidence="7">
    <location>
        <begin position="1"/>
        <end position="18"/>
    </location>
</feature>
<name>A0A2B4S455_STYPI</name>
<dbReference type="STRING" id="50429.A0A2B4S455"/>
<feature type="transmembrane region" description="Helical" evidence="6">
    <location>
        <begin position="766"/>
        <end position="788"/>
    </location>
</feature>
<feature type="domain" description="Sulfatase N-terminal" evidence="8">
    <location>
        <begin position="22"/>
        <end position="126"/>
    </location>
</feature>
<dbReference type="EMBL" id="LSMT01000150">
    <property type="protein sequence ID" value="PFX25474.1"/>
    <property type="molecule type" value="Genomic_DNA"/>
</dbReference>
<evidence type="ECO:0000256" key="7">
    <source>
        <dbReference type="SAM" id="SignalP"/>
    </source>
</evidence>
<keyword evidence="6" id="KW-0472">Membrane</keyword>
<dbReference type="InterPro" id="IPR017850">
    <property type="entry name" value="Alkaline_phosphatase_core_sf"/>
</dbReference>
<dbReference type="OrthoDB" id="5983437at2759"/>
<comment type="cofactor">
    <cofactor evidence="1">
        <name>Ca(2+)</name>
        <dbReference type="ChEBI" id="CHEBI:29108"/>
    </cofactor>
</comment>
<evidence type="ECO:0000256" key="2">
    <source>
        <dbReference type="ARBA" id="ARBA00008779"/>
    </source>
</evidence>
<dbReference type="Proteomes" id="UP000225706">
    <property type="component" value="Unassembled WGS sequence"/>
</dbReference>
<dbReference type="GO" id="GO:0004065">
    <property type="term" value="F:arylsulfatase activity"/>
    <property type="evidence" value="ECO:0007669"/>
    <property type="project" value="TreeGrafter"/>
</dbReference>
<keyword evidence="4" id="KW-0378">Hydrolase</keyword>